<proteinExistence type="predicted"/>
<accession>A0AAN9SJZ6</accession>
<evidence type="ECO:0000313" key="1">
    <source>
        <dbReference type="EMBL" id="KAK7396934.1"/>
    </source>
</evidence>
<gene>
    <name evidence="1" type="ORF">VNO78_18097</name>
</gene>
<sequence length="142" mass="16653">MRMEGMREGLKKYWRRSIRGYKRLHVSDRRRRESVQLGDRERKRRWRIRIAPKMRIPNISSPKKFVLWVRDAYVSIMLGFANSIGASAVSYAGDAAFHRAPPPKEYHHKMIVHMYNSFVMAQGHLLPPDPTPNAATQFLTTF</sequence>
<protein>
    <submittedName>
        <fullName evidence="1">Uncharacterized protein</fullName>
    </submittedName>
</protein>
<reference evidence="1 2" key="1">
    <citation type="submission" date="2024-01" db="EMBL/GenBank/DDBJ databases">
        <title>The genomes of 5 underutilized Papilionoideae crops provide insights into root nodulation and disease resistanc.</title>
        <authorList>
            <person name="Jiang F."/>
        </authorList>
    </citation>
    <scope>NUCLEOTIDE SEQUENCE [LARGE SCALE GENOMIC DNA]</scope>
    <source>
        <strain evidence="1">DUOXIRENSHENG_FW03</strain>
        <tissue evidence="1">Leaves</tissue>
    </source>
</reference>
<dbReference type="PANTHER" id="PTHR33702:SF5">
    <property type="entry name" value="OS01G0308600 PROTEIN"/>
    <property type="match status" value="1"/>
</dbReference>
<dbReference type="Proteomes" id="UP001386955">
    <property type="component" value="Unassembled WGS sequence"/>
</dbReference>
<comment type="caution">
    <text evidence="1">The sequence shown here is derived from an EMBL/GenBank/DDBJ whole genome shotgun (WGS) entry which is preliminary data.</text>
</comment>
<dbReference type="AlphaFoldDB" id="A0AAN9SJZ6"/>
<keyword evidence="2" id="KW-1185">Reference proteome</keyword>
<evidence type="ECO:0000313" key="2">
    <source>
        <dbReference type="Proteomes" id="UP001386955"/>
    </source>
</evidence>
<name>A0AAN9SJZ6_PSOTE</name>
<organism evidence="1 2">
    <name type="scientific">Psophocarpus tetragonolobus</name>
    <name type="common">Winged bean</name>
    <name type="synonym">Dolichos tetragonolobus</name>
    <dbReference type="NCBI Taxonomy" id="3891"/>
    <lineage>
        <taxon>Eukaryota</taxon>
        <taxon>Viridiplantae</taxon>
        <taxon>Streptophyta</taxon>
        <taxon>Embryophyta</taxon>
        <taxon>Tracheophyta</taxon>
        <taxon>Spermatophyta</taxon>
        <taxon>Magnoliopsida</taxon>
        <taxon>eudicotyledons</taxon>
        <taxon>Gunneridae</taxon>
        <taxon>Pentapetalae</taxon>
        <taxon>rosids</taxon>
        <taxon>fabids</taxon>
        <taxon>Fabales</taxon>
        <taxon>Fabaceae</taxon>
        <taxon>Papilionoideae</taxon>
        <taxon>50 kb inversion clade</taxon>
        <taxon>NPAAA clade</taxon>
        <taxon>indigoferoid/millettioid clade</taxon>
        <taxon>Phaseoleae</taxon>
        <taxon>Psophocarpus</taxon>
    </lineage>
</organism>
<dbReference type="EMBL" id="JAYMYS010000004">
    <property type="protein sequence ID" value="KAK7396934.1"/>
    <property type="molecule type" value="Genomic_DNA"/>
</dbReference>
<dbReference type="PANTHER" id="PTHR33702">
    <property type="entry name" value="BNAA09G40010D PROTEIN"/>
    <property type="match status" value="1"/>
</dbReference>